<proteinExistence type="predicted"/>
<evidence type="ECO:0000313" key="2">
    <source>
        <dbReference type="EMBL" id="KXA97455.1"/>
    </source>
</evidence>
<dbReference type="SUPFAM" id="SSF53383">
    <property type="entry name" value="PLP-dependent transferases"/>
    <property type="match status" value="1"/>
</dbReference>
<feature type="domain" description="Aminotransferase class I/classII large" evidence="1">
    <location>
        <begin position="2"/>
        <end position="62"/>
    </location>
</feature>
<name>A0A133UTC0_9EURY</name>
<evidence type="ECO:0000259" key="1">
    <source>
        <dbReference type="Pfam" id="PF00155"/>
    </source>
</evidence>
<dbReference type="AlphaFoldDB" id="A0A133UTC0"/>
<reference evidence="2 3" key="1">
    <citation type="journal article" date="2016" name="Sci. Rep.">
        <title>Metabolic traits of an uncultured archaeal lineage -MSBL1- from brine pools of the Red Sea.</title>
        <authorList>
            <person name="Mwirichia R."/>
            <person name="Alam I."/>
            <person name="Rashid M."/>
            <person name="Vinu M."/>
            <person name="Ba-Alawi W."/>
            <person name="Anthony Kamau A."/>
            <person name="Kamanda Ngugi D."/>
            <person name="Goker M."/>
            <person name="Klenk H.P."/>
            <person name="Bajic V."/>
            <person name="Stingl U."/>
        </authorList>
    </citation>
    <scope>NUCLEOTIDE SEQUENCE [LARGE SCALE GENOMIC DNA]</scope>
    <source>
        <strain evidence="2">SCGC-AAA259I14</strain>
    </source>
</reference>
<accession>A0A133UTC0</accession>
<evidence type="ECO:0000313" key="3">
    <source>
        <dbReference type="Proteomes" id="UP000070414"/>
    </source>
</evidence>
<gene>
    <name evidence="2" type="ORF">AKJ38_01130</name>
</gene>
<dbReference type="InterPro" id="IPR015421">
    <property type="entry name" value="PyrdxlP-dep_Trfase_major"/>
</dbReference>
<dbReference type="EMBL" id="LHXS01000012">
    <property type="protein sequence ID" value="KXA97455.1"/>
    <property type="molecule type" value="Genomic_DNA"/>
</dbReference>
<comment type="caution">
    <text evidence="2">The sequence shown here is derived from an EMBL/GenBank/DDBJ whole genome shotgun (WGS) entry which is preliminary data.</text>
</comment>
<protein>
    <recommendedName>
        <fullName evidence="1">Aminotransferase class I/classII large domain-containing protein</fullName>
    </recommendedName>
</protein>
<dbReference type="Pfam" id="PF00155">
    <property type="entry name" value="Aminotran_1_2"/>
    <property type="match status" value="1"/>
</dbReference>
<dbReference type="GO" id="GO:0030170">
    <property type="term" value="F:pyridoxal phosphate binding"/>
    <property type="evidence" value="ECO:0007669"/>
    <property type="project" value="InterPro"/>
</dbReference>
<dbReference type="InterPro" id="IPR015424">
    <property type="entry name" value="PyrdxlP-dep_Trfase"/>
</dbReference>
<organism evidence="2 3">
    <name type="scientific">candidate division MSBL1 archaeon SCGC-AAA259I14</name>
    <dbReference type="NCBI Taxonomy" id="1698268"/>
    <lineage>
        <taxon>Archaea</taxon>
        <taxon>Methanobacteriati</taxon>
        <taxon>Methanobacteriota</taxon>
        <taxon>candidate division MSBL1</taxon>
    </lineage>
</organism>
<dbReference type="Gene3D" id="3.40.640.10">
    <property type="entry name" value="Type I PLP-dependent aspartate aminotransferase-like (Major domain)"/>
    <property type="match status" value="1"/>
</dbReference>
<dbReference type="InterPro" id="IPR004839">
    <property type="entry name" value="Aminotransferase_I/II_large"/>
</dbReference>
<sequence>MVDENPNLSITRSLDKAFSMAGARIGCLVAGDHFLEVLSEFHTFPSRMGFSAALEAMKTQATLQTTLEK</sequence>
<dbReference type="Proteomes" id="UP000070414">
    <property type="component" value="Unassembled WGS sequence"/>
</dbReference>
<keyword evidence="3" id="KW-1185">Reference proteome</keyword>